<dbReference type="PROSITE" id="PS01031">
    <property type="entry name" value="SHSP"/>
    <property type="match status" value="1"/>
</dbReference>
<sequence length="227" mass="24993">MLRALSKLPRGRLASRSGLRNATTAARRAQEGERTAQDQGVLQQEAPNQRGVAPSRYSPSALTSPFSLTRDFAPLLPSRVSSLFRDLEQELESMTRGVLTPSSQAEKELAPFTPRSALGAVDVKETDNAYEFDVDVPGLTKNEIKVSVDRDGVLTISGERKVEDEEGDDKQGFRRIERGFGKFVRRFQLPDNTDPEHIQAKVENGVLKIVVPKSADHGPVVTDVPIE</sequence>
<evidence type="ECO:0000256" key="1">
    <source>
        <dbReference type="ARBA" id="ARBA00023016"/>
    </source>
</evidence>
<feature type="compositionally biased region" description="Polar residues" evidence="4">
    <location>
        <begin position="37"/>
        <end position="47"/>
    </location>
</feature>
<dbReference type="PANTHER" id="PTHR11527">
    <property type="entry name" value="HEAT-SHOCK PROTEIN 20 FAMILY MEMBER"/>
    <property type="match status" value="1"/>
</dbReference>
<evidence type="ECO:0000256" key="3">
    <source>
        <dbReference type="RuleBase" id="RU003616"/>
    </source>
</evidence>
<comment type="similarity">
    <text evidence="2 3">Belongs to the small heat shock protein (HSP20) family.</text>
</comment>
<accession>A0ABR2YLH2</accession>
<dbReference type="InterPro" id="IPR031107">
    <property type="entry name" value="Small_HSP"/>
</dbReference>
<proteinExistence type="inferred from homology"/>
<feature type="domain" description="SHSP" evidence="5">
    <location>
        <begin position="112"/>
        <end position="227"/>
    </location>
</feature>
<evidence type="ECO:0000259" key="5">
    <source>
        <dbReference type="PROSITE" id="PS01031"/>
    </source>
</evidence>
<feature type="region of interest" description="Disordered" evidence="4">
    <location>
        <begin position="1"/>
        <end position="59"/>
    </location>
</feature>
<keyword evidence="7" id="KW-1185">Reference proteome</keyword>
<evidence type="ECO:0000256" key="4">
    <source>
        <dbReference type="SAM" id="MobiDB-lite"/>
    </source>
</evidence>
<keyword evidence="1" id="KW-0346">Stress response</keyword>
<dbReference type="InterPro" id="IPR002068">
    <property type="entry name" value="A-crystallin/Hsp20_dom"/>
</dbReference>
<protein>
    <recommendedName>
        <fullName evidence="5">SHSP domain-containing protein</fullName>
    </recommendedName>
</protein>
<dbReference type="EMBL" id="JALJOT010000009">
    <property type="protein sequence ID" value="KAK9907710.1"/>
    <property type="molecule type" value="Genomic_DNA"/>
</dbReference>
<evidence type="ECO:0000313" key="6">
    <source>
        <dbReference type="EMBL" id="KAK9907710.1"/>
    </source>
</evidence>
<dbReference type="Gene3D" id="2.60.40.790">
    <property type="match status" value="1"/>
</dbReference>
<dbReference type="Pfam" id="PF00011">
    <property type="entry name" value="HSP20"/>
    <property type="match status" value="1"/>
</dbReference>
<dbReference type="InterPro" id="IPR008978">
    <property type="entry name" value="HSP20-like_chaperone"/>
</dbReference>
<dbReference type="SUPFAM" id="SSF49764">
    <property type="entry name" value="HSP20-like chaperones"/>
    <property type="match status" value="1"/>
</dbReference>
<reference evidence="6 7" key="1">
    <citation type="journal article" date="2024" name="Nat. Commun.">
        <title>Phylogenomics reveals the evolutionary origins of lichenization in chlorophyte algae.</title>
        <authorList>
            <person name="Puginier C."/>
            <person name="Libourel C."/>
            <person name="Otte J."/>
            <person name="Skaloud P."/>
            <person name="Haon M."/>
            <person name="Grisel S."/>
            <person name="Petersen M."/>
            <person name="Berrin J.G."/>
            <person name="Delaux P.M."/>
            <person name="Dal Grande F."/>
            <person name="Keller J."/>
        </authorList>
    </citation>
    <scope>NUCLEOTIDE SEQUENCE [LARGE SCALE GENOMIC DNA]</scope>
    <source>
        <strain evidence="6 7">SAG 216-7</strain>
    </source>
</reference>
<name>A0ABR2YLH2_9CHLO</name>
<organism evidence="6 7">
    <name type="scientific">Coccomyxa subellipsoidea</name>
    <dbReference type="NCBI Taxonomy" id="248742"/>
    <lineage>
        <taxon>Eukaryota</taxon>
        <taxon>Viridiplantae</taxon>
        <taxon>Chlorophyta</taxon>
        <taxon>core chlorophytes</taxon>
        <taxon>Trebouxiophyceae</taxon>
        <taxon>Trebouxiophyceae incertae sedis</taxon>
        <taxon>Coccomyxaceae</taxon>
        <taxon>Coccomyxa</taxon>
    </lineage>
</organism>
<gene>
    <name evidence="6" type="ORF">WJX75_008604</name>
</gene>
<evidence type="ECO:0000256" key="2">
    <source>
        <dbReference type="PROSITE-ProRule" id="PRU00285"/>
    </source>
</evidence>
<comment type="caution">
    <text evidence="6">The sequence shown here is derived from an EMBL/GenBank/DDBJ whole genome shotgun (WGS) entry which is preliminary data.</text>
</comment>
<dbReference type="Proteomes" id="UP001491310">
    <property type="component" value="Unassembled WGS sequence"/>
</dbReference>
<evidence type="ECO:0000313" key="7">
    <source>
        <dbReference type="Proteomes" id="UP001491310"/>
    </source>
</evidence>